<dbReference type="AlphaFoldDB" id="A0A0A9A4E1"/>
<protein>
    <submittedName>
        <fullName evidence="1">Uncharacterized protein</fullName>
    </submittedName>
</protein>
<evidence type="ECO:0000313" key="1">
    <source>
        <dbReference type="EMBL" id="JAD44803.1"/>
    </source>
</evidence>
<sequence>MKQANCLFMIYNYIYNPQENKKQYEQSELGLCIRKFLQEKKVCQRINIHPCQHQKR</sequence>
<reference evidence="1" key="1">
    <citation type="submission" date="2014-09" db="EMBL/GenBank/DDBJ databases">
        <authorList>
            <person name="Magalhaes I.L.F."/>
            <person name="Oliveira U."/>
            <person name="Santos F.R."/>
            <person name="Vidigal T.H.D.A."/>
            <person name="Brescovit A.D."/>
            <person name="Santos A.J."/>
        </authorList>
    </citation>
    <scope>NUCLEOTIDE SEQUENCE</scope>
    <source>
        <tissue evidence="1">Shoot tissue taken approximately 20 cm above the soil surface</tissue>
    </source>
</reference>
<organism evidence="1">
    <name type="scientific">Arundo donax</name>
    <name type="common">Giant reed</name>
    <name type="synonym">Donax arundinaceus</name>
    <dbReference type="NCBI Taxonomy" id="35708"/>
    <lineage>
        <taxon>Eukaryota</taxon>
        <taxon>Viridiplantae</taxon>
        <taxon>Streptophyta</taxon>
        <taxon>Embryophyta</taxon>
        <taxon>Tracheophyta</taxon>
        <taxon>Spermatophyta</taxon>
        <taxon>Magnoliopsida</taxon>
        <taxon>Liliopsida</taxon>
        <taxon>Poales</taxon>
        <taxon>Poaceae</taxon>
        <taxon>PACMAD clade</taxon>
        <taxon>Arundinoideae</taxon>
        <taxon>Arundineae</taxon>
        <taxon>Arundo</taxon>
    </lineage>
</organism>
<proteinExistence type="predicted"/>
<dbReference type="EMBL" id="GBRH01253092">
    <property type="protein sequence ID" value="JAD44803.1"/>
    <property type="molecule type" value="Transcribed_RNA"/>
</dbReference>
<accession>A0A0A9A4E1</accession>
<reference evidence="1" key="2">
    <citation type="journal article" date="2015" name="Data Brief">
        <title>Shoot transcriptome of the giant reed, Arundo donax.</title>
        <authorList>
            <person name="Barrero R.A."/>
            <person name="Guerrero F.D."/>
            <person name="Moolhuijzen P."/>
            <person name="Goolsby J.A."/>
            <person name="Tidwell J."/>
            <person name="Bellgard S.E."/>
            <person name="Bellgard M.I."/>
        </authorList>
    </citation>
    <scope>NUCLEOTIDE SEQUENCE</scope>
    <source>
        <tissue evidence="1">Shoot tissue taken approximately 20 cm above the soil surface</tissue>
    </source>
</reference>
<name>A0A0A9A4E1_ARUDO</name>